<dbReference type="STRING" id="885580.ENSFDAP00000009644"/>
<protein>
    <submittedName>
        <fullName evidence="2">Matrin-3</fullName>
    </submittedName>
</protein>
<dbReference type="EMBL" id="KN122621">
    <property type="protein sequence ID" value="KFO29170.1"/>
    <property type="molecule type" value="Genomic_DNA"/>
</dbReference>
<keyword evidence="3" id="KW-1185">Reference proteome</keyword>
<gene>
    <name evidence="2" type="ORF">H920_09410</name>
</gene>
<evidence type="ECO:0000313" key="3">
    <source>
        <dbReference type="Proteomes" id="UP000028990"/>
    </source>
</evidence>
<sequence>LKEWSQHISGASHSRRCQLLLEMGDPFMLQQSTNPVPGILGLPPPSFHLGEPAVRPRGSPGAGNGNLQGPRHMRKSRVEISRVVHIMDFQ</sequence>
<accession>A0A091DFZ2</accession>
<evidence type="ECO:0000256" key="1">
    <source>
        <dbReference type="SAM" id="MobiDB-lite"/>
    </source>
</evidence>
<dbReference type="AlphaFoldDB" id="A0A091DFZ2"/>
<evidence type="ECO:0000313" key="2">
    <source>
        <dbReference type="EMBL" id="KFO29170.1"/>
    </source>
</evidence>
<name>A0A091DFZ2_FUKDA</name>
<proteinExistence type="predicted"/>
<feature type="non-terminal residue" evidence="2">
    <location>
        <position position="1"/>
    </location>
</feature>
<organism evidence="2 3">
    <name type="scientific">Fukomys damarensis</name>
    <name type="common">Damaraland mole rat</name>
    <name type="synonym">Cryptomys damarensis</name>
    <dbReference type="NCBI Taxonomy" id="885580"/>
    <lineage>
        <taxon>Eukaryota</taxon>
        <taxon>Metazoa</taxon>
        <taxon>Chordata</taxon>
        <taxon>Craniata</taxon>
        <taxon>Vertebrata</taxon>
        <taxon>Euteleostomi</taxon>
        <taxon>Mammalia</taxon>
        <taxon>Eutheria</taxon>
        <taxon>Euarchontoglires</taxon>
        <taxon>Glires</taxon>
        <taxon>Rodentia</taxon>
        <taxon>Hystricomorpha</taxon>
        <taxon>Bathyergidae</taxon>
        <taxon>Fukomys</taxon>
    </lineage>
</organism>
<dbReference type="Proteomes" id="UP000028990">
    <property type="component" value="Unassembled WGS sequence"/>
</dbReference>
<feature type="region of interest" description="Disordered" evidence="1">
    <location>
        <begin position="35"/>
        <end position="75"/>
    </location>
</feature>
<reference evidence="2 3" key="1">
    <citation type="submission" date="2013-11" db="EMBL/GenBank/DDBJ databases">
        <title>The Damaraland mole rat (Fukomys damarensis) genome and evolution of African mole rats.</title>
        <authorList>
            <person name="Gladyshev V.N."/>
            <person name="Fang X."/>
        </authorList>
    </citation>
    <scope>NUCLEOTIDE SEQUENCE [LARGE SCALE GENOMIC DNA]</scope>
    <source>
        <tissue evidence="2">Liver</tissue>
    </source>
</reference>